<name>A0A2A7MLP5_9CLOT</name>
<dbReference type="Proteomes" id="UP000220840">
    <property type="component" value="Unassembled WGS sequence"/>
</dbReference>
<evidence type="ECO:0000313" key="2">
    <source>
        <dbReference type="EMBL" id="CAI3694892.1"/>
    </source>
</evidence>
<dbReference type="EMBL" id="PDCJ01000001">
    <property type="protein sequence ID" value="PEG32038.1"/>
    <property type="molecule type" value="Genomic_DNA"/>
</dbReference>
<dbReference type="AlphaFoldDB" id="A0A2A7MLP5"/>
<organism evidence="3 4">
    <name type="scientific">Clostridium neonatale</name>
    <dbReference type="NCBI Taxonomy" id="137838"/>
    <lineage>
        <taxon>Bacteria</taxon>
        <taxon>Bacillati</taxon>
        <taxon>Bacillota</taxon>
        <taxon>Clostridia</taxon>
        <taxon>Eubacteriales</taxon>
        <taxon>Clostridiaceae</taxon>
        <taxon>Clostridium</taxon>
    </lineage>
</organism>
<dbReference type="OrthoDB" id="1698671at2"/>
<dbReference type="Proteomes" id="UP001189143">
    <property type="component" value="Unassembled WGS sequence"/>
</dbReference>
<evidence type="ECO:0000313" key="4">
    <source>
        <dbReference type="Proteomes" id="UP000220840"/>
    </source>
</evidence>
<dbReference type="GO" id="GO:0016787">
    <property type="term" value="F:hydrolase activity"/>
    <property type="evidence" value="ECO:0007669"/>
    <property type="project" value="UniProtKB-KW"/>
</dbReference>
<feature type="domain" description="YqbQ/XkdQ" evidence="1">
    <location>
        <begin position="22"/>
        <end position="314"/>
    </location>
</feature>
<accession>A0A2A7MLP5</accession>
<protein>
    <submittedName>
        <fullName evidence="3">Hydrolase</fullName>
    </submittedName>
    <submittedName>
        <fullName evidence="2">Phage protein</fullName>
    </submittedName>
</protein>
<dbReference type="SUPFAM" id="SSF69279">
    <property type="entry name" value="Phage tail proteins"/>
    <property type="match status" value="1"/>
</dbReference>
<dbReference type="Pfam" id="PF24032">
    <property type="entry name" value="YQBQ"/>
    <property type="match status" value="1"/>
</dbReference>
<sequence length="322" mass="37409">MSHEIIITNKETMYYPVVEEGITWETERKGSPGKVTFKIYKDSVLNIEEGNSVSIKKDGQNVFFGFIFTFKIDKEGFYNITAYDQLRYFKNKDTYYYVNKKANEMLKELAVMFNLNVGTLDDTEYIIPKRLEEDKTLFDMVQNALDFTLQNKKKIYVLYDDFGKLTLKNIENMKLNILIDEETAENYSYTSSIDSNTYNQIKLTFDNEDTGKRDVYMSKDTGNINKWGLLQYFEKIDDSVTNPQAKCDALLQLYNKKTKNLSISNIPGDVRVRAGTSVVIMLDLGDIKLQNYMLVEKAKHTFKESEHTMDLTLRGDVYFTDG</sequence>
<keyword evidence="3" id="KW-0378">Hydrolase</keyword>
<evidence type="ECO:0000313" key="3">
    <source>
        <dbReference type="EMBL" id="PEG32038.1"/>
    </source>
</evidence>
<evidence type="ECO:0000259" key="1">
    <source>
        <dbReference type="Pfam" id="PF24032"/>
    </source>
</evidence>
<keyword evidence="4" id="KW-1185">Reference proteome</keyword>
<dbReference type="EMBL" id="CAMTCP010000294">
    <property type="protein sequence ID" value="CAI3694892.1"/>
    <property type="molecule type" value="Genomic_DNA"/>
</dbReference>
<reference evidence="2" key="2">
    <citation type="submission" date="2022-10" db="EMBL/GenBank/DDBJ databases">
        <authorList>
            <person name="Aires J."/>
            <person name="Mesa V."/>
        </authorList>
    </citation>
    <scope>NUCLEOTIDE SEQUENCE</scope>
    <source>
        <strain evidence="2">Clostridium neonatale JD116</strain>
    </source>
</reference>
<dbReference type="InterPro" id="IPR056937">
    <property type="entry name" value="YqbQ/XkdQ"/>
</dbReference>
<reference evidence="3 4" key="1">
    <citation type="submission" date="2017-10" db="EMBL/GenBank/DDBJ databases">
        <title>Effective Description of Clostridium neonatale sp. nov. linked to necrotizing enterocolitis in neonates and a clarification of species assignable to the genus Clostridium (Prazmowski 1880) emend. Lawson and Rainey 2016.</title>
        <authorList>
            <person name="Bernard K."/>
            <person name="Burdz T."/>
            <person name="Wiebe D."/>
            <person name="Balcewich B."/>
            <person name="Alfa M."/>
            <person name="Bernier A.-M."/>
        </authorList>
    </citation>
    <scope>NUCLEOTIDE SEQUENCE [LARGE SCALE GENOMIC DNA]</scope>
    <source>
        <strain evidence="3 4">LCDC99A005</strain>
    </source>
</reference>
<dbReference type="RefSeq" id="WP_058296185.1">
    <property type="nucleotide sequence ID" value="NZ_CAMRXC010000275.1"/>
</dbReference>
<comment type="caution">
    <text evidence="3">The sequence shown here is derived from an EMBL/GenBank/DDBJ whole genome shotgun (WGS) entry which is preliminary data.</text>
</comment>
<proteinExistence type="predicted"/>
<dbReference type="STRING" id="137838.GCA_001458595_03510"/>
<gene>
    <name evidence="2" type="ORF">CNEO2_910011</name>
    <name evidence="3" type="ORF">CQ394_10165</name>
</gene>